<protein>
    <submittedName>
        <fullName evidence="2">Uncharacterized protein</fullName>
    </submittedName>
</protein>
<proteinExistence type="predicted"/>
<keyword evidence="1" id="KW-0472">Membrane</keyword>
<sequence>MSEQKKVASKEKFFSKKTALVNSKSKTTLEINTNLSPNELNELKNQIRNEKKQKLKKYNIRFLLFFVFVFILIFLFAMKMNII</sequence>
<name>A0A365P547_9FLAO</name>
<evidence type="ECO:0000313" key="2">
    <source>
        <dbReference type="EMBL" id="RBA29731.1"/>
    </source>
</evidence>
<keyword evidence="3" id="KW-1185">Reference proteome</keyword>
<dbReference type="EMBL" id="QLST01000001">
    <property type="protein sequence ID" value="RBA29731.1"/>
    <property type="molecule type" value="Genomic_DNA"/>
</dbReference>
<accession>A0A365P547</accession>
<comment type="caution">
    <text evidence="2">The sequence shown here is derived from an EMBL/GenBank/DDBJ whole genome shotgun (WGS) entry which is preliminary data.</text>
</comment>
<evidence type="ECO:0000313" key="3">
    <source>
        <dbReference type="Proteomes" id="UP000253319"/>
    </source>
</evidence>
<dbReference type="Proteomes" id="UP000253319">
    <property type="component" value="Unassembled WGS sequence"/>
</dbReference>
<organism evidence="2 3">
    <name type="scientific">Flavobacterium tibetense</name>
    <dbReference type="NCBI Taxonomy" id="2233533"/>
    <lineage>
        <taxon>Bacteria</taxon>
        <taxon>Pseudomonadati</taxon>
        <taxon>Bacteroidota</taxon>
        <taxon>Flavobacteriia</taxon>
        <taxon>Flavobacteriales</taxon>
        <taxon>Flavobacteriaceae</taxon>
        <taxon>Flavobacterium</taxon>
    </lineage>
</organism>
<feature type="transmembrane region" description="Helical" evidence="1">
    <location>
        <begin position="58"/>
        <end position="78"/>
    </location>
</feature>
<dbReference type="AlphaFoldDB" id="A0A365P547"/>
<reference evidence="2 3" key="1">
    <citation type="submission" date="2018-06" db="EMBL/GenBank/DDBJ databases">
        <title>Flavobacterium tibetense sp. nov., isolated from a wetland YonghuCo on Tibetan Plateau.</title>
        <authorList>
            <person name="Xing P."/>
            <person name="Phurbu D."/>
            <person name="Lu H."/>
        </authorList>
    </citation>
    <scope>NUCLEOTIDE SEQUENCE [LARGE SCALE GENOMIC DNA]</scope>
    <source>
        <strain evidence="2 3">YH5</strain>
    </source>
</reference>
<keyword evidence="1" id="KW-1133">Transmembrane helix</keyword>
<gene>
    <name evidence="2" type="ORF">DPN68_00425</name>
</gene>
<keyword evidence="1" id="KW-0812">Transmembrane</keyword>
<evidence type="ECO:0000256" key="1">
    <source>
        <dbReference type="SAM" id="Phobius"/>
    </source>
</evidence>